<reference evidence="2" key="3">
    <citation type="submission" date="2015-06" db="UniProtKB">
        <authorList>
            <consortium name="EnsemblProtists"/>
        </authorList>
    </citation>
    <scope>IDENTIFICATION</scope>
</reference>
<dbReference type="EMBL" id="JH993112">
    <property type="protein sequence ID" value="EKX34323.1"/>
    <property type="molecule type" value="Genomic_DNA"/>
</dbReference>
<dbReference type="AlphaFoldDB" id="L1IDN0"/>
<organism evidence="1">
    <name type="scientific">Guillardia theta (strain CCMP2712)</name>
    <name type="common">Cryptophyte</name>
    <dbReference type="NCBI Taxonomy" id="905079"/>
    <lineage>
        <taxon>Eukaryota</taxon>
        <taxon>Cryptophyceae</taxon>
        <taxon>Pyrenomonadales</taxon>
        <taxon>Geminigeraceae</taxon>
        <taxon>Guillardia</taxon>
    </lineage>
</organism>
<dbReference type="EnsemblProtists" id="EKX34323">
    <property type="protein sequence ID" value="EKX34323"/>
    <property type="gene ID" value="GUITHDRAFT_119492"/>
</dbReference>
<accession>L1IDN0</accession>
<reference evidence="1 3" key="1">
    <citation type="journal article" date="2012" name="Nature">
        <title>Algal genomes reveal evolutionary mosaicism and the fate of nucleomorphs.</title>
        <authorList>
            <consortium name="DOE Joint Genome Institute"/>
            <person name="Curtis B.A."/>
            <person name="Tanifuji G."/>
            <person name="Burki F."/>
            <person name="Gruber A."/>
            <person name="Irimia M."/>
            <person name="Maruyama S."/>
            <person name="Arias M.C."/>
            <person name="Ball S.G."/>
            <person name="Gile G.H."/>
            <person name="Hirakawa Y."/>
            <person name="Hopkins J.F."/>
            <person name="Kuo A."/>
            <person name="Rensing S.A."/>
            <person name="Schmutz J."/>
            <person name="Symeonidi A."/>
            <person name="Elias M."/>
            <person name="Eveleigh R.J."/>
            <person name="Herman E.K."/>
            <person name="Klute M.J."/>
            <person name="Nakayama T."/>
            <person name="Obornik M."/>
            <person name="Reyes-Prieto A."/>
            <person name="Armbrust E.V."/>
            <person name="Aves S.J."/>
            <person name="Beiko R.G."/>
            <person name="Coutinho P."/>
            <person name="Dacks J.B."/>
            <person name="Durnford D.G."/>
            <person name="Fast N.M."/>
            <person name="Green B.R."/>
            <person name="Grisdale C.J."/>
            <person name="Hempel F."/>
            <person name="Henrissat B."/>
            <person name="Hoppner M.P."/>
            <person name="Ishida K."/>
            <person name="Kim E."/>
            <person name="Koreny L."/>
            <person name="Kroth P.G."/>
            <person name="Liu Y."/>
            <person name="Malik S.B."/>
            <person name="Maier U.G."/>
            <person name="McRose D."/>
            <person name="Mock T."/>
            <person name="Neilson J.A."/>
            <person name="Onodera N.T."/>
            <person name="Poole A.M."/>
            <person name="Pritham E.J."/>
            <person name="Richards T.A."/>
            <person name="Rocap G."/>
            <person name="Roy S.W."/>
            <person name="Sarai C."/>
            <person name="Schaack S."/>
            <person name="Shirato S."/>
            <person name="Slamovits C.H."/>
            <person name="Spencer D.F."/>
            <person name="Suzuki S."/>
            <person name="Worden A.Z."/>
            <person name="Zauner S."/>
            <person name="Barry K."/>
            <person name="Bell C."/>
            <person name="Bharti A.K."/>
            <person name="Crow J.A."/>
            <person name="Grimwood J."/>
            <person name="Kramer R."/>
            <person name="Lindquist E."/>
            <person name="Lucas S."/>
            <person name="Salamov A."/>
            <person name="McFadden G.I."/>
            <person name="Lane C.E."/>
            <person name="Keeling P.J."/>
            <person name="Gray M.W."/>
            <person name="Grigoriev I.V."/>
            <person name="Archibald J.M."/>
        </authorList>
    </citation>
    <scope>NUCLEOTIDE SEQUENCE</scope>
    <source>
        <strain evidence="1 3">CCMP2712</strain>
    </source>
</reference>
<name>L1IDN0_GUITC</name>
<dbReference type="GeneID" id="17291074"/>
<evidence type="ECO:0000313" key="1">
    <source>
        <dbReference type="EMBL" id="EKX34323.1"/>
    </source>
</evidence>
<sequence length="76" mass="8546">MDEMLRAGFDVTAEAFHACNLERVRGLISQGLIPGVTSWCSRCKRITPLVPMDCEDAGVAMVDIIRRHESMDSWLH</sequence>
<proteinExistence type="predicted"/>
<dbReference type="KEGG" id="gtt:GUITHDRAFT_119492"/>
<reference evidence="3" key="2">
    <citation type="submission" date="2012-11" db="EMBL/GenBank/DDBJ databases">
        <authorList>
            <person name="Kuo A."/>
            <person name="Curtis B.A."/>
            <person name="Tanifuji G."/>
            <person name="Burki F."/>
            <person name="Gruber A."/>
            <person name="Irimia M."/>
            <person name="Maruyama S."/>
            <person name="Arias M.C."/>
            <person name="Ball S.G."/>
            <person name="Gile G.H."/>
            <person name="Hirakawa Y."/>
            <person name="Hopkins J.F."/>
            <person name="Rensing S.A."/>
            <person name="Schmutz J."/>
            <person name="Symeonidi A."/>
            <person name="Elias M."/>
            <person name="Eveleigh R.J."/>
            <person name="Herman E.K."/>
            <person name="Klute M.J."/>
            <person name="Nakayama T."/>
            <person name="Obornik M."/>
            <person name="Reyes-Prieto A."/>
            <person name="Armbrust E.V."/>
            <person name="Aves S.J."/>
            <person name="Beiko R.G."/>
            <person name="Coutinho P."/>
            <person name="Dacks J.B."/>
            <person name="Durnford D.G."/>
            <person name="Fast N.M."/>
            <person name="Green B.R."/>
            <person name="Grisdale C."/>
            <person name="Hempe F."/>
            <person name="Henrissat B."/>
            <person name="Hoppner M.P."/>
            <person name="Ishida K.-I."/>
            <person name="Kim E."/>
            <person name="Koreny L."/>
            <person name="Kroth P.G."/>
            <person name="Liu Y."/>
            <person name="Malik S.-B."/>
            <person name="Maier U.G."/>
            <person name="McRose D."/>
            <person name="Mock T."/>
            <person name="Neilson J.A."/>
            <person name="Onodera N.T."/>
            <person name="Poole A.M."/>
            <person name="Pritham E.J."/>
            <person name="Richards T.A."/>
            <person name="Rocap G."/>
            <person name="Roy S.W."/>
            <person name="Sarai C."/>
            <person name="Schaack S."/>
            <person name="Shirato S."/>
            <person name="Slamovits C.H."/>
            <person name="Spencer D.F."/>
            <person name="Suzuki S."/>
            <person name="Worden A.Z."/>
            <person name="Zauner S."/>
            <person name="Barry K."/>
            <person name="Bell C."/>
            <person name="Bharti A.K."/>
            <person name="Crow J.A."/>
            <person name="Grimwood J."/>
            <person name="Kramer R."/>
            <person name="Lindquist E."/>
            <person name="Lucas S."/>
            <person name="Salamov A."/>
            <person name="McFadden G.I."/>
            <person name="Lane C.E."/>
            <person name="Keeling P.J."/>
            <person name="Gray M.W."/>
            <person name="Grigoriev I.V."/>
            <person name="Archibald J.M."/>
        </authorList>
    </citation>
    <scope>NUCLEOTIDE SEQUENCE</scope>
    <source>
        <strain evidence="3">CCMP2712</strain>
    </source>
</reference>
<dbReference type="RefSeq" id="XP_005821303.1">
    <property type="nucleotide sequence ID" value="XM_005821246.1"/>
</dbReference>
<evidence type="ECO:0000313" key="2">
    <source>
        <dbReference type="EnsemblProtists" id="EKX34323"/>
    </source>
</evidence>
<dbReference type="Proteomes" id="UP000011087">
    <property type="component" value="Unassembled WGS sequence"/>
</dbReference>
<gene>
    <name evidence="1" type="ORF">GUITHDRAFT_119492</name>
</gene>
<dbReference type="PaxDb" id="55529-EKX34323"/>
<dbReference type="HOGENOM" id="CLU_2659772_0_0_1"/>
<evidence type="ECO:0000313" key="3">
    <source>
        <dbReference type="Proteomes" id="UP000011087"/>
    </source>
</evidence>
<keyword evidence="3" id="KW-1185">Reference proteome</keyword>
<protein>
    <submittedName>
        <fullName evidence="1 2">Uncharacterized protein</fullName>
    </submittedName>
</protein>